<evidence type="ECO:0000256" key="9">
    <source>
        <dbReference type="ARBA" id="ARBA00034808"/>
    </source>
</evidence>
<evidence type="ECO:0000313" key="16">
    <source>
        <dbReference type="Proteomes" id="UP001156215"/>
    </source>
</evidence>
<evidence type="ECO:0000256" key="3">
    <source>
        <dbReference type="ARBA" id="ARBA00022801"/>
    </source>
</evidence>
<comment type="similarity">
    <text evidence="1">Belongs to the helicase family. UvrD subfamily.</text>
</comment>
<dbReference type="InterPro" id="IPR014017">
    <property type="entry name" value="DNA_helicase_UvrD-like_C"/>
</dbReference>
<dbReference type="Gene3D" id="1.10.10.160">
    <property type="match status" value="1"/>
</dbReference>
<evidence type="ECO:0000256" key="12">
    <source>
        <dbReference type="PROSITE-ProRule" id="PRU00560"/>
    </source>
</evidence>
<dbReference type="GO" id="GO:0005829">
    <property type="term" value="C:cytosol"/>
    <property type="evidence" value="ECO:0007669"/>
    <property type="project" value="TreeGrafter"/>
</dbReference>
<dbReference type="GO" id="GO:0003677">
    <property type="term" value="F:DNA binding"/>
    <property type="evidence" value="ECO:0007669"/>
    <property type="project" value="UniProtKB-KW"/>
</dbReference>
<evidence type="ECO:0000259" key="13">
    <source>
        <dbReference type="PROSITE" id="PS51198"/>
    </source>
</evidence>
<dbReference type="PANTHER" id="PTHR11070:SF2">
    <property type="entry name" value="ATP-DEPENDENT DNA HELICASE SRS2"/>
    <property type="match status" value="1"/>
</dbReference>
<dbReference type="InterPro" id="IPR014016">
    <property type="entry name" value="UvrD-like_ATP-bd"/>
</dbReference>
<dbReference type="EC" id="5.6.2.4" evidence="9"/>
<dbReference type="Pfam" id="PF00580">
    <property type="entry name" value="UvrD-helicase"/>
    <property type="match status" value="1"/>
</dbReference>
<dbReference type="SUPFAM" id="SSF52540">
    <property type="entry name" value="P-loop containing nucleoside triphosphate hydrolases"/>
    <property type="match status" value="1"/>
</dbReference>
<dbReference type="InterPro" id="IPR000212">
    <property type="entry name" value="DNA_helicase_UvrD/REP"/>
</dbReference>
<dbReference type="InterPro" id="IPR027417">
    <property type="entry name" value="P-loop_NTPase"/>
</dbReference>
<gene>
    <name evidence="15" type="ORF">NB640_05600</name>
</gene>
<evidence type="ECO:0000256" key="8">
    <source>
        <dbReference type="ARBA" id="ARBA00034617"/>
    </source>
</evidence>
<dbReference type="GO" id="GO:0043138">
    <property type="term" value="F:3'-5' DNA helicase activity"/>
    <property type="evidence" value="ECO:0007669"/>
    <property type="project" value="UniProtKB-EC"/>
</dbReference>
<evidence type="ECO:0000256" key="5">
    <source>
        <dbReference type="ARBA" id="ARBA00022840"/>
    </source>
</evidence>
<dbReference type="PANTHER" id="PTHR11070">
    <property type="entry name" value="UVRD / RECB / PCRA DNA HELICASE FAMILY MEMBER"/>
    <property type="match status" value="1"/>
</dbReference>
<feature type="binding site" evidence="12">
    <location>
        <begin position="27"/>
        <end position="34"/>
    </location>
    <ligand>
        <name>ATP</name>
        <dbReference type="ChEBI" id="CHEBI:30616"/>
    </ligand>
</feature>
<dbReference type="Pfam" id="PF21196">
    <property type="entry name" value="PcrA_UvrD_tudor"/>
    <property type="match status" value="1"/>
</dbReference>
<dbReference type="EMBL" id="CP098242">
    <property type="protein sequence ID" value="WAW11105.1"/>
    <property type="molecule type" value="Genomic_DNA"/>
</dbReference>
<keyword evidence="7" id="KW-0413">Isomerase</keyword>
<proteinExistence type="inferred from homology"/>
<dbReference type="Gene3D" id="1.10.486.10">
    <property type="entry name" value="PCRA, domain 4"/>
    <property type="match status" value="1"/>
</dbReference>
<keyword evidence="4 12" id="KW-0347">Helicase</keyword>
<dbReference type="CDD" id="cd18807">
    <property type="entry name" value="SF1_C_UvrD"/>
    <property type="match status" value="1"/>
</dbReference>
<keyword evidence="3 12" id="KW-0378">Hydrolase</keyword>
<organism evidence="15 16">
    <name type="scientific">Oxalobacter vibrioformis</name>
    <dbReference type="NCBI Taxonomy" id="933080"/>
    <lineage>
        <taxon>Bacteria</taxon>
        <taxon>Pseudomonadati</taxon>
        <taxon>Pseudomonadota</taxon>
        <taxon>Betaproteobacteria</taxon>
        <taxon>Burkholderiales</taxon>
        <taxon>Oxalobacteraceae</taxon>
        <taxon>Oxalobacter</taxon>
    </lineage>
</organism>
<evidence type="ECO:0000256" key="2">
    <source>
        <dbReference type="ARBA" id="ARBA00022741"/>
    </source>
</evidence>
<sequence>MQKLLENLNPEQLAAVTLPAQPALILAGAGSGKTRVLTTRIAWLLKTGQVSTQGILAVTFTNKAAREMTARLSAMIPVNTRGMWIGTFHGLCNRLLRAHYRDAALPQSFQILDMQDQLSSVRRLLKANQVDDDKYPPRALVHYINNAKEQGLRAVNVEAYDDYDQRMLELYALYETQCQREGVVDFAELLLRSYELLSRNQLLREHYQARFKHILVDEFQDTNDLQYQWLKLMSGGGAAVFAVGDDDQSIYAFRGANVGNMAAFQVDFQVQNLIRLEQNYRSHGNILEAANALIANNSRRLGKNLHTDAGYGEPVRVFEATSDINEAQYLVEEAKSLVAEGWMRSEMAILYRSNAQSRVIEHALFGAGIPYRVYGGLRFFERAEIKHAMAYLQLMDNPHNDSAFLRVVNFPTRGIGARSIEQLQDMAKQHDVSLYAAIPYLSGKAGTSLSAFVRLIEGARFETQQMPLPSMVQTVIERSGLITHYQKEKEGADRIENLEQLANAAVLFLSEEGIPQDMPALFASQGFQEMVSLPAVPGVEVLEAEQVMEMTPLAAFLTHASLEAGDNQAQDGQDALQLMTVHSAKGLEFDAVFITGLEEGLFPHENSVQATDGLEEERRLMYVAITRARKRLYLSYAQTRMLHGQTRYNIQSRFMDELPEGVLKWITPKKQAYWFGHTASGSGYASTGSAPEPLAMAVSGRDTSWRIGETVFHKKFGEGVIVGLEGSGAHVRANINFGREGMKLLDLSVAKLERLR</sequence>
<dbReference type="Gene3D" id="3.40.50.300">
    <property type="entry name" value="P-loop containing nucleotide triphosphate hydrolases"/>
    <property type="match status" value="2"/>
</dbReference>
<dbReference type="Pfam" id="PF13361">
    <property type="entry name" value="UvrD_C"/>
    <property type="match status" value="1"/>
</dbReference>
<evidence type="ECO:0000313" key="15">
    <source>
        <dbReference type="EMBL" id="WAW11105.1"/>
    </source>
</evidence>
<reference evidence="15" key="1">
    <citation type="journal article" date="2022" name="Front. Microbiol.">
        <title>New perspectives on an old grouping: The genomic and phenotypic variability of Oxalobacter formigenes and the implications for calcium oxalate stone prevention.</title>
        <authorList>
            <person name="Chmiel J.A."/>
            <person name="Carr C."/>
            <person name="Stuivenberg G.A."/>
            <person name="Venema R."/>
            <person name="Chanyi R.M."/>
            <person name="Al K.F."/>
            <person name="Giguere D."/>
            <person name="Say H."/>
            <person name="Akouris P.P."/>
            <person name="Dominguez Romero S.A."/>
            <person name="Kwong A."/>
            <person name="Tai V."/>
            <person name="Koval S.F."/>
            <person name="Razvi H."/>
            <person name="Bjazevic J."/>
            <person name="Burton J.P."/>
        </authorList>
    </citation>
    <scope>NUCLEOTIDE SEQUENCE</scope>
    <source>
        <strain evidence="15">WoOx3</strain>
    </source>
</reference>
<dbReference type="CDD" id="cd17932">
    <property type="entry name" value="DEXQc_UvrD"/>
    <property type="match status" value="1"/>
</dbReference>
<comment type="catalytic activity">
    <reaction evidence="8">
        <text>Couples ATP hydrolysis with the unwinding of duplex DNA by translocating in the 3'-5' direction.</text>
        <dbReference type="EC" id="5.6.2.4"/>
    </reaction>
</comment>
<keyword evidence="6" id="KW-0238">DNA-binding</keyword>
<keyword evidence="2 12" id="KW-0547">Nucleotide-binding</keyword>
<evidence type="ECO:0000259" key="14">
    <source>
        <dbReference type="PROSITE" id="PS51217"/>
    </source>
</evidence>
<dbReference type="GO" id="GO:0016787">
    <property type="term" value="F:hydrolase activity"/>
    <property type="evidence" value="ECO:0007669"/>
    <property type="project" value="UniProtKB-UniRule"/>
</dbReference>
<dbReference type="KEGG" id="ovb:NB640_05600"/>
<dbReference type="RefSeq" id="WP_269310216.1">
    <property type="nucleotide sequence ID" value="NZ_CP098242.1"/>
</dbReference>
<evidence type="ECO:0000256" key="1">
    <source>
        <dbReference type="ARBA" id="ARBA00009922"/>
    </source>
</evidence>
<dbReference type="GO" id="GO:0000725">
    <property type="term" value="P:recombinational repair"/>
    <property type="evidence" value="ECO:0007669"/>
    <property type="project" value="TreeGrafter"/>
</dbReference>
<keyword evidence="16" id="KW-1185">Reference proteome</keyword>
<keyword evidence="5 12" id="KW-0067">ATP-binding</keyword>
<dbReference type="PROSITE" id="PS51217">
    <property type="entry name" value="UVRD_HELICASE_CTER"/>
    <property type="match status" value="1"/>
</dbReference>
<dbReference type="Proteomes" id="UP001156215">
    <property type="component" value="Chromosome"/>
</dbReference>
<feature type="domain" description="UvrD-like helicase C-terminal" evidence="14">
    <location>
        <begin position="284"/>
        <end position="586"/>
    </location>
</feature>
<dbReference type="GO" id="GO:0005524">
    <property type="term" value="F:ATP binding"/>
    <property type="evidence" value="ECO:0007669"/>
    <property type="project" value="UniProtKB-UniRule"/>
</dbReference>
<evidence type="ECO:0000256" key="6">
    <source>
        <dbReference type="ARBA" id="ARBA00023125"/>
    </source>
</evidence>
<evidence type="ECO:0000256" key="10">
    <source>
        <dbReference type="ARBA" id="ARBA00034923"/>
    </source>
</evidence>
<dbReference type="AlphaFoldDB" id="A0A9E9LWL9"/>
<evidence type="ECO:0000256" key="4">
    <source>
        <dbReference type="ARBA" id="ARBA00022806"/>
    </source>
</evidence>
<name>A0A9E9LWL9_9BURK</name>
<comment type="catalytic activity">
    <reaction evidence="11">
        <text>ATP + H2O = ADP + phosphate + H(+)</text>
        <dbReference type="Rhea" id="RHEA:13065"/>
        <dbReference type="ChEBI" id="CHEBI:15377"/>
        <dbReference type="ChEBI" id="CHEBI:15378"/>
        <dbReference type="ChEBI" id="CHEBI:30616"/>
        <dbReference type="ChEBI" id="CHEBI:43474"/>
        <dbReference type="ChEBI" id="CHEBI:456216"/>
        <dbReference type="EC" id="5.6.2.4"/>
    </reaction>
</comment>
<protein>
    <recommendedName>
        <fullName evidence="9">DNA 3'-5' helicase</fullName>
        <ecNumber evidence="9">5.6.2.4</ecNumber>
    </recommendedName>
    <alternativeName>
        <fullName evidence="10">DNA 3'-5' helicase II</fullName>
    </alternativeName>
</protein>
<accession>A0A9E9LWL9</accession>
<evidence type="ECO:0000256" key="11">
    <source>
        <dbReference type="ARBA" id="ARBA00048988"/>
    </source>
</evidence>
<dbReference type="GO" id="GO:0033202">
    <property type="term" value="C:DNA helicase complex"/>
    <property type="evidence" value="ECO:0007669"/>
    <property type="project" value="TreeGrafter"/>
</dbReference>
<dbReference type="PROSITE" id="PS51198">
    <property type="entry name" value="UVRD_HELICASE_ATP_BIND"/>
    <property type="match status" value="1"/>
</dbReference>
<dbReference type="InterPro" id="IPR013986">
    <property type="entry name" value="DExx_box_DNA_helicase_dom_sf"/>
</dbReference>
<evidence type="ECO:0000256" key="7">
    <source>
        <dbReference type="ARBA" id="ARBA00023235"/>
    </source>
</evidence>
<feature type="domain" description="UvrD-like helicase ATP-binding" evidence="13">
    <location>
        <begin position="6"/>
        <end position="283"/>
    </location>
</feature>